<dbReference type="Proteomes" id="UP000789366">
    <property type="component" value="Unassembled WGS sequence"/>
</dbReference>
<proteinExistence type="predicted"/>
<sequence>MTDPINSKDHNNPSFWKKLTYLRGWGKPDILNCKSSVFLTIIPILIVSTAFTSIICALYLIYDINVTLPGELVGTVTVVVGLLLAFRTNHAYDRYYEGRKLFNNLCTLARNSTRTIWIGTSENAKKDREEKITYIKLVLAFVIATKHHLRLEFGTNYNDYVGLLPSLSKSLQRTKFDGNAGQENVELGSGSLEDPNHPDNLANQDPAPDITIHTQEVNESTRLLSKSRNQDPVAYLRDSFKDTFRSLRSGKSQPCDSEVLSWGTQDPKMSLPLEIVFHLGVYFEQLAREKRVESYRLWSILDQFIDILGNLERISNTPVPLAYRVHLKQAVTLYVWLLPFTLVELLGWLTIPVIFVISFILFGVEAIGSEIEDPFGRTDCIFPGKLFLNSDISDFGKWFSYDVNDLPLDDYCKNLEAEIKYLYCYFSTGQAED</sequence>
<evidence type="ECO:0000313" key="2">
    <source>
        <dbReference type="Proteomes" id="UP000789366"/>
    </source>
</evidence>
<reference evidence="1" key="1">
    <citation type="submission" date="2021-06" db="EMBL/GenBank/DDBJ databases">
        <authorList>
            <person name="Kallberg Y."/>
            <person name="Tangrot J."/>
            <person name="Rosling A."/>
        </authorList>
    </citation>
    <scope>NUCLEOTIDE SEQUENCE</scope>
    <source>
        <strain evidence="1">28 12/20/2015</strain>
    </source>
</reference>
<accession>A0ACA9L198</accession>
<evidence type="ECO:0000313" key="1">
    <source>
        <dbReference type="EMBL" id="CAG8505560.1"/>
    </source>
</evidence>
<comment type="caution">
    <text evidence="1">The sequence shown here is derived from an EMBL/GenBank/DDBJ whole genome shotgun (WGS) entry which is preliminary data.</text>
</comment>
<name>A0ACA9L198_9GLOM</name>
<keyword evidence="2" id="KW-1185">Reference proteome</keyword>
<gene>
    <name evidence="1" type="ORF">SPELUC_LOCUS3222</name>
</gene>
<protein>
    <submittedName>
        <fullName evidence="1">471_t:CDS:1</fullName>
    </submittedName>
</protein>
<organism evidence="1 2">
    <name type="scientific">Cetraspora pellucida</name>
    <dbReference type="NCBI Taxonomy" id="1433469"/>
    <lineage>
        <taxon>Eukaryota</taxon>
        <taxon>Fungi</taxon>
        <taxon>Fungi incertae sedis</taxon>
        <taxon>Mucoromycota</taxon>
        <taxon>Glomeromycotina</taxon>
        <taxon>Glomeromycetes</taxon>
        <taxon>Diversisporales</taxon>
        <taxon>Gigasporaceae</taxon>
        <taxon>Cetraspora</taxon>
    </lineage>
</organism>
<dbReference type="EMBL" id="CAJVPW010002400">
    <property type="protein sequence ID" value="CAG8505560.1"/>
    <property type="molecule type" value="Genomic_DNA"/>
</dbReference>